<feature type="compositionally biased region" description="Low complexity" evidence="1">
    <location>
        <begin position="67"/>
        <end position="107"/>
    </location>
</feature>
<accession>A0A2Z7AV72</accession>
<name>A0A2Z7AV72_9LAMI</name>
<protein>
    <submittedName>
        <fullName evidence="2">Uncharacterized protein</fullName>
    </submittedName>
</protein>
<organism evidence="2 3">
    <name type="scientific">Dorcoceras hygrometricum</name>
    <dbReference type="NCBI Taxonomy" id="472368"/>
    <lineage>
        <taxon>Eukaryota</taxon>
        <taxon>Viridiplantae</taxon>
        <taxon>Streptophyta</taxon>
        <taxon>Embryophyta</taxon>
        <taxon>Tracheophyta</taxon>
        <taxon>Spermatophyta</taxon>
        <taxon>Magnoliopsida</taxon>
        <taxon>eudicotyledons</taxon>
        <taxon>Gunneridae</taxon>
        <taxon>Pentapetalae</taxon>
        <taxon>asterids</taxon>
        <taxon>lamiids</taxon>
        <taxon>Lamiales</taxon>
        <taxon>Gesneriaceae</taxon>
        <taxon>Didymocarpoideae</taxon>
        <taxon>Trichosporeae</taxon>
        <taxon>Loxocarpinae</taxon>
        <taxon>Dorcoceras</taxon>
    </lineage>
</organism>
<feature type="region of interest" description="Disordered" evidence="1">
    <location>
        <begin position="64"/>
        <end position="112"/>
    </location>
</feature>
<sequence length="224" mass="25034">MENRRRNLSISADDKFSFPVMIPGQSDKFEFGCVTTPGSPNSPADHLFLNGRLLPHVFPIQTSNNHSLTYSRSTSRTSSTGSKDSLMSSRSNSTNSRSSSARTSTSTDHYCNPELRKASNMAKKERSTIHVRPVLHTHECQYGSSQKWQFIAAAPVLKHQGSRSRKVDHVLERTGSRKSKRSDGGLRPWFGKRVFKSFVSACKECHAIKSASHIEDVLPRNLEV</sequence>
<proteinExistence type="predicted"/>
<reference evidence="2 3" key="1">
    <citation type="journal article" date="2015" name="Proc. Natl. Acad. Sci. U.S.A.">
        <title>The resurrection genome of Boea hygrometrica: A blueprint for survival of dehydration.</title>
        <authorList>
            <person name="Xiao L."/>
            <person name="Yang G."/>
            <person name="Zhang L."/>
            <person name="Yang X."/>
            <person name="Zhao S."/>
            <person name="Ji Z."/>
            <person name="Zhou Q."/>
            <person name="Hu M."/>
            <person name="Wang Y."/>
            <person name="Chen M."/>
            <person name="Xu Y."/>
            <person name="Jin H."/>
            <person name="Xiao X."/>
            <person name="Hu G."/>
            <person name="Bao F."/>
            <person name="Hu Y."/>
            <person name="Wan P."/>
            <person name="Li L."/>
            <person name="Deng X."/>
            <person name="Kuang T."/>
            <person name="Xiang C."/>
            <person name="Zhu J.K."/>
            <person name="Oliver M.J."/>
            <person name="He Y."/>
        </authorList>
    </citation>
    <scope>NUCLEOTIDE SEQUENCE [LARGE SCALE GENOMIC DNA]</scope>
    <source>
        <strain evidence="3">cv. XS01</strain>
    </source>
</reference>
<evidence type="ECO:0000313" key="3">
    <source>
        <dbReference type="Proteomes" id="UP000250235"/>
    </source>
</evidence>
<evidence type="ECO:0000313" key="2">
    <source>
        <dbReference type="EMBL" id="KZV23237.1"/>
    </source>
</evidence>
<gene>
    <name evidence="2" type="ORF">F511_05076</name>
</gene>
<keyword evidence="3" id="KW-1185">Reference proteome</keyword>
<dbReference type="AlphaFoldDB" id="A0A2Z7AV72"/>
<dbReference type="Proteomes" id="UP000250235">
    <property type="component" value="Unassembled WGS sequence"/>
</dbReference>
<evidence type="ECO:0000256" key="1">
    <source>
        <dbReference type="SAM" id="MobiDB-lite"/>
    </source>
</evidence>
<dbReference type="EMBL" id="KV013947">
    <property type="protein sequence ID" value="KZV23237.1"/>
    <property type="molecule type" value="Genomic_DNA"/>
</dbReference>
<dbReference type="OrthoDB" id="1917218at2759"/>